<dbReference type="EMBL" id="CAXAMN010024295">
    <property type="protein sequence ID" value="CAK9085350.1"/>
    <property type="molecule type" value="Genomic_DNA"/>
</dbReference>
<protein>
    <submittedName>
        <fullName evidence="1">Uncharacterized protein</fullName>
    </submittedName>
</protein>
<evidence type="ECO:0000313" key="2">
    <source>
        <dbReference type="Proteomes" id="UP001642484"/>
    </source>
</evidence>
<accession>A0ABP0QAR8</accession>
<reference evidence="1 2" key="1">
    <citation type="submission" date="2024-02" db="EMBL/GenBank/DDBJ databases">
        <authorList>
            <person name="Chen Y."/>
            <person name="Shah S."/>
            <person name="Dougan E. K."/>
            <person name="Thang M."/>
            <person name="Chan C."/>
        </authorList>
    </citation>
    <scope>NUCLEOTIDE SEQUENCE [LARGE SCALE GENOMIC DNA]</scope>
</reference>
<organism evidence="1 2">
    <name type="scientific">Durusdinium trenchii</name>
    <dbReference type="NCBI Taxonomy" id="1381693"/>
    <lineage>
        <taxon>Eukaryota</taxon>
        <taxon>Sar</taxon>
        <taxon>Alveolata</taxon>
        <taxon>Dinophyceae</taxon>
        <taxon>Suessiales</taxon>
        <taxon>Symbiodiniaceae</taxon>
        <taxon>Durusdinium</taxon>
    </lineage>
</organism>
<keyword evidence="2" id="KW-1185">Reference proteome</keyword>
<proteinExistence type="predicted"/>
<comment type="caution">
    <text evidence="1">The sequence shown here is derived from an EMBL/GenBank/DDBJ whole genome shotgun (WGS) entry which is preliminary data.</text>
</comment>
<name>A0ABP0QAR8_9DINO</name>
<evidence type="ECO:0000313" key="1">
    <source>
        <dbReference type="EMBL" id="CAK9085350.1"/>
    </source>
</evidence>
<dbReference type="Proteomes" id="UP001642484">
    <property type="component" value="Unassembled WGS sequence"/>
</dbReference>
<sequence>MQTQPCQGLLGGFLETTQTLVQQDGQVGLWMTAGTRRGNAARSTAQRRETDEGQLAELQKVTDLKLAVTHRSGDAVNAALAKYQLPAKPVVVEDLDGELAPPGAVRGA</sequence>
<gene>
    <name evidence="1" type="ORF">CCMP2556_LOCUS41445</name>
</gene>